<evidence type="ECO:0000313" key="4">
    <source>
        <dbReference type="Proteomes" id="UP000550501"/>
    </source>
</evidence>
<gene>
    <name evidence="3" type="ORF">FHR72_004380</name>
</gene>
<dbReference type="Proteomes" id="UP000550501">
    <property type="component" value="Unassembled WGS sequence"/>
</dbReference>
<dbReference type="InterPro" id="IPR055583">
    <property type="entry name" value="DUF7159"/>
</dbReference>
<sequence length="321" mass="32473">MGMTLGLALTSDEVVWVLVDESDGTVVDHDVIEVCSDTEIAGAAARGAHAIAANGGFDIGHIRLTWSEDVARDGLRLRTRLGCLGFDAIEVVPFRCAGAVMVHPDLDPGLALAYGAAFADVDPREALTEPITRPRSVRRRSARARIAVAVLGAAAAAAVAGLLSTSGTGPQVEQTAAAAAQPSRSDSGWVAVPAPSDATAGVVRKVVEAPSPATQETETSTPAPLRAASTVATQPVPSAPEPAPVAVASVAPLDLPGEAGGVPHLPDGVPHLMAMPEAPAPVAATAPESVPAEQPHLPGDQLAEGSTPEMTDLANLFTALP</sequence>
<protein>
    <recommendedName>
        <fullName evidence="2">DUF7159 domain-containing protein</fullName>
    </recommendedName>
</protein>
<evidence type="ECO:0000256" key="1">
    <source>
        <dbReference type="SAM" id="MobiDB-lite"/>
    </source>
</evidence>
<evidence type="ECO:0000313" key="3">
    <source>
        <dbReference type="EMBL" id="MBB2992875.1"/>
    </source>
</evidence>
<reference evidence="3 4" key="1">
    <citation type="submission" date="2020-08" db="EMBL/GenBank/DDBJ databases">
        <title>The Agave Microbiome: Exploring the role of microbial communities in plant adaptations to desert environments.</title>
        <authorList>
            <person name="Partida-Martinez L.P."/>
        </authorList>
    </citation>
    <scope>NUCLEOTIDE SEQUENCE [LARGE SCALE GENOMIC DNA]</scope>
    <source>
        <strain evidence="3 4">AT2.18</strain>
    </source>
</reference>
<accession>A0A839QEG8</accession>
<feature type="region of interest" description="Disordered" evidence="1">
    <location>
        <begin position="210"/>
        <end position="242"/>
    </location>
</feature>
<comment type="caution">
    <text evidence="3">The sequence shown here is derived from an EMBL/GenBank/DDBJ whole genome shotgun (WGS) entry which is preliminary data.</text>
</comment>
<dbReference type="EMBL" id="JACHVU010000012">
    <property type="protein sequence ID" value="MBB2992875.1"/>
    <property type="molecule type" value="Genomic_DNA"/>
</dbReference>
<organism evidence="3 4">
    <name type="scientific">Mycolicibacterium iranicum</name>
    <name type="common">Mycobacterium iranicum</name>
    <dbReference type="NCBI Taxonomy" id="912594"/>
    <lineage>
        <taxon>Bacteria</taxon>
        <taxon>Bacillati</taxon>
        <taxon>Actinomycetota</taxon>
        <taxon>Actinomycetes</taxon>
        <taxon>Mycobacteriales</taxon>
        <taxon>Mycobacteriaceae</taxon>
        <taxon>Mycolicibacterium</taxon>
    </lineage>
</organism>
<dbReference type="AlphaFoldDB" id="A0A839QEG8"/>
<feature type="compositionally biased region" description="Polar residues" evidence="1">
    <location>
        <begin position="212"/>
        <end position="222"/>
    </location>
</feature>
<name>A0A839QEG8_MYCIR</name>
<feature type="compositionally biased region" description="Low complexity" evidence="1">
    <location>
        <begin position="282"/>
        <end position="292"/>
    </location>
</feature>
<proteinExistence type="predicted"/>
<evidence type="ECO:0000259" key="2">
    <source>
        <dbReference type="Pfam" id="PF23717"/>
    </source>
</evidence>
<feature type="region of interest" description="Disordered" evidence="1">
    <location>
        <begin position="282"/>
        <end position="307"/>
    </location>
</feature>
<keyword evidence="4" id="KW-1185">Reference proteome</keyword>
<dbReference type="Pfam" id="PF23717">
    <property type="entry name" value="DUF7159"/>
    <property type="match status" value="1"/>
</dbReference>
<feature type="domain" description="DUF7159" evidence="2">
    <location>
        <begin position="4"/>
        <end position="98"/>
    </location>
</feature>